<name>A0A5C5VYF7_9PLAN</name>
<dbReference type="AlphaFoldDB" id="A0A5C5VYF7"/>
<dbReference type="Pfam" id="PF13692">
    <property type="entry name" value="Glyco_trans_1_4"/>
    <property type="match status" value="1"/>
</dbReference>
<dbReference type="OrthoDB" id="9802525at2"/>
<sequence length="533" mass="59488">MSVFSHVPLASQYARDGRLSDAERLLQNKEGGEESGSTLIANNLSVIYAMCGDVQGASLELNQVWEDHVRESPDFVAGFPAVLEKNIAFLREQAVRCRYKGTESPSRTRTKIAIVSLLFNWPSTGGGAVHTKELAEFLTREGYDVRHFYAVYEGWRVGEVREVLPYRSVPLRFPEEVWNAEQIRETFRNAVGDFAPDAVIVTDSWNTKPLLAEAVADYPYYLRIAALESICPLNNVRLLVNHDGVPCQCPNNQLVNPKECLQCVKAFRHQSGSLHQAERELAGFFQPEYPDRLRQAFMGATGVLVVNPAIAQLVQPHNQSTYIVPSGFNSARFPSDLTVSPPERSLKTILFAGLSSEYIKGFSVLVAAVKILRERRQDFELLVTDQPPRGWQSAQSPWIQFVGWQSQQDLPQLISKSDILVFPTVAQEALGRTAVEAMGCGRPVVASRIGGLAWVIEDQVNGLLCHPGDSLDLAQKLETLLDDGNLRVQLGQNGREKFLRDFTWDSILKRHYFQLFGPAVRSAADMDHSSKVC</sequence>
<dbReference type="EC" id="2.4.1.11" evidence="3"/>
<dbReference type="RefSeq" id="WP_146511875.1">
    <property type="nucleotide sequence ID" value="NZ_SIHI01000034.1"/>
</dbReference>
<accession>A0A5C5VYF7</accession>
<keyword evidence="4" id="KW-1185">Reference proteome</keyword>
<comment type="caution">
    <text evidence="3">The sequence shown here is derived from an EMBL/GenBank/DDBJ whole genome shotgun (WGS) entry which is preliminary data.</text>
</comment>
<dbReference type="SUPFAM" id="SSF53756">
    <property type="entry name" value="UDP-Glycosyltransferase/glycogen phosphorylase"/>
    <property type="match status" value="1"/>
</dbReference>
<proteinExistence type="predicted"/>
<evidence type="ECO:0000313" key="3">
    <source>
        <dbReference type="EMBL" id="TWT43065.1"/>
    </source>
</evidence>
<gene>
    <name evidence="3" type="ORF">KOR42_45250</name>
</gene>
<dbReference type="GO" id="GO:0004373">
    <property type="term" value="F:alpha-1,4-glucan glucosyltransferase (UDP-glucose donor) activity"/>
    <property type="evidence" value="ECO:0007669"/>
    <property type="project" value="UniProtKB-EC"/>
</dbReference>
<dbReference type="PANTHER" id="PTHR12526">
    <property type="entry name" value="GLYCOSYLTRANSFERASE"/>
    <property type="match status" value="1"/>
</dbReference>
<evidence type="ECO:0000313" key="4">
    <source>
        <dbReference type="Proteomes" id="UP000317243"/>
    </source>
</evidence>
<evidence type="ECO:0000256" key="2">
    <source>
        <dbReference type="ARBA" id="ARBA00022679"/>
    </source>
</evidence>
<keyword evidence="1 3" id="KW-0328">Glycosyltransferase</keyword>
<dbReference type="CDD" id="cd03801">
    <property type="entry name" value="GT4_PimA-like"/>
    <property type="match status" value="1"/>
</dbReference>
<keyword evidence="2 3" id="KW-0808">Transferase</keyword>
<dbReference type="EMBL" id="SIHI01000034">
    <property type="protein sequence ID" value="TWT43065.1"/>
    <property type="molecule type" value="Genomic_DNA"/>
</dbReference>
<evidence type="ECO:0000256" key="1">
    <source>
        <dbReference type="ARBA" id="ARBA00022676"/>
    </source>
</evidence>
<dbReference type="Proteomes" id="UP000317243">
    <property type="component" value="Unassembled WGS sequence"/>
</dbReference>
<reference evidence="3 4" key="1">
    <citation type="submission" date="2019-02" db="EMBL/GenBank/DDBJ databases">
        <title>Deep-cultivation of Planctomycetes and their phenomic and genomic characterization uncovers novel biology.</title>
        <authorList>
            <person name="Wiegand S."/>
            <person name="Jogler M."/>
            <person name="Boedeker C."/>
            <person name="Pinto D."/>
            <person name="Vollmers J."/>
            <person name="Rivas-Marin E."/>
            <person name="Kohn T."/>
            <person name="Peeters S.H."/>
            <person name="Heuer A."/>
            <person name="Rast P."/>
            <person name="Oberbeckmann S."/>
            <person name="Bunk B."/>
            <person name="Jeske O."/>
            <person name="Meyerdierks A."/>
            <person name="Storesund J.E."/>
            <person name="Kallscheuer N."/>
            <person name="Luecker S."/>
            <person name="Lage O.M."/>
            <person name="Pohl T."/>
            <person name="Merkel B.J."/>
            <person name="Hornburger P."/>
            <person name="Mueller R.-W."/>
            <person name="Bruemmer F."/>
            <person name="Labrenz M."/>
            <person name="Spormann A.M."/>
            <person name="Op Den Camp H."/>
            <person name="Overmann J."/>
            <person name="Amann R."/>
            <person name="Jetten M.S.M."/>
            <person name="Mascher T."/>
            <person name="Medema M.H."/>
            <person name="Devos D.P."/>
            <person name="Kaster A.-K."/>
            <person name="Ovreas L."/>
            <person name="Rohde M."/>
            <person name="Galperin M.Y."/>
            <person name="Jogler C."/>
        </authorList>
    </citation>
    <scope>NUCLEOTIDE SEQUENCE [LARGE SCALE GENOMIC DNA]</scope>
    <source>
        <strain evidence="3 4">KOR42</strain>
    </source>
</reference>
<protein>
    <submittedName>
        <fullName evidence="3">Glycogen synthase</fullName>
        <ecNumber evidence="3">2.4.1.11</ecNumber>
    </submittedName>
</protein>
<dbReference type="PANTHER" id="PTHR12526:SF510">
    <property type="entry name" value="D-INOSITOL 3-PHOSPHATE GLYCOSYLTRANSFERASE"/>
    <property type="match status" value="1"/>
</dbReference>
<organism evidence="3 4">
    <name type="scientific">Thalassoglobus neptunius</name>
    <dbReference type="NCBI Taxonomy" id="1938619"/>
    <lineage>
        <taxon>Bacteria</taxon>
        <taxon>Pseudomonadati</taxon>
        <taxon>Planctomycetota</taxon>
        <taxon>Planctomycetia</taxon>
        <taxon>Planctomycetales</taxon>
        <taxon>Planctomycetaceae</taxon>
        <taxon>Thalassoglobus</taxon>
    </lineage>
</organism>
<dbReference type="Gene3D" id="3.40.50.2000">
    <property type="entry name" value="Glycogen Phosphorylase B"/>
    <property type="match status" value="3"/>
</dbReference>